<evidence type="ECO:0000256" key="10">
    <source>
        <dbReference type="ARBA" id="ARBA00023180"/>
    </source>
</evidence>
<feature type="transmembrane region" description="Helical" evidence="14">
    <location>
        <begin position="30"/>
        <end position="51"/>
    </location>
</feature>
<evidence type="ECO:0000313" key="15">
    <source>
        <dbReference type="EMBL" id="KAF9606458.1"/>
    </source>
</evidence>
<dbReference type="InterPro" id="IPR019378">
    <property type="entry name" value="GDP-Fuc_O-FucTrfase"/>
</dbReference>
<comment type="pathway">
    <text evidence="2">Glycan metabolism.</text>
</comment>
<evidence type="ECO:0000256" key="3">
    <source>
        <dbReference type="ARBA" id="ARBA00007737"/>
    </source>
</evidence>
<evidence type="ECO:0000256" key="9">
    <source>
        <dbReference type="ARBA" id="ARBA00023136"/>
    </source>
</evidence>
<keyword evidence="9 14" id="KW-0472">Membrane</keyword>
<dbReference type="PANTHER" id="PTHR31741:SF14">
    <property type="entry name" value="O-FUCOSYLTRANSFERASE 1"/>
    <property type="match status" value="1"/>
</dbReference>
<evidence type="ECO:0000256" key="6">
    <source>
        <dbReference type="ARBA" id="ARBA00022692"/>
    </source>
</evidence>
<keyword evidence="6 14" id="KW-0812">Transmembrane</keyword>
<evidence type="ECO:0000256" key="11">
    <source>
        <dbReference type="ARBA" id="ARBA00023253"/>
    </source>
</evidence>
<keyword evidence="16" id="KW-1185">Reference proteome</keyword>
<evidence type="ECO:0000256" key="13">
    <source>
        <dbReference type="ARBA" id="ARBA00030350"/>
    </source>
</evidence>
<reference evidence="15 16" key="1">
    <citation type="submission" date="2020-10" db="EMBL/GenBank/DDBJ databases">
        <title>The Coptis chinensis genome and diversification of protoberbering-type alkaloids.</title>
        <authorList>
            <person name="Wang B."/>
            <person name="Shu S."/>
            <person name="Song C."/>
            <person name="Liu Y."/>
        </authorList>
    </citation>
    <scope>NUCLEOTIDE SEQUENCE [LARGE SCALE GENOMIC DNA]</scope>
    <source>
        <strain evidence="15">HL-2020</strain>
        <tissue evidence="15">Leaf</tissue>
    </source>
</reference>
<keyword evidence="7" id="KW-0735">Signal-anchor</keyword>
<dbReference type="GO" id="GO:0016020">
    <property type="term" value="C:membrane"/>
    <property type="evidence" value="ECO:0007669"/>
    <property type="project" value="UniProtKB-SubCell"/>
</dbReference>
<dbReference type="GO" id="GO:0006004">
    <property type="term" value="P:fucose metabolic process"/>
    <property type="evidence" value="ECO:0007669"/>
    <property type="project" value="UniProtKB-KW"/>
</dbReference>
<protein>
    <recommendedName>
        <fullName evidence="13">O-fucosyltransferase family protein</fullName>
    </recommendedName>
</protein>
<evidence type="ECO:0000256" key="14">
    <source>
        <dbReference type="SAM" id="Phobius"/>
    </source>
</evidence>
<dbReference type="PANTHER" id="PTHR31741">
    <property type="entry name" value="OS02G0726500 PROTEIN-RELATED"/>
    <property type="match status" value="1"/>
</dbReference>
<evidence type="ECO:0000256" key="2">
    <source>
        <dbReference type="ARBA" id="ARBA00004881"/>
    </source>
</evidence>
<keyword evidence="4" id="KW-0328">Glycosyltransferase</keyword>
<dbReference type="AlphaFoldDB" id="A0A835LSF5"/>
<keyword evidence="12" id="KW-0119">Carbohydrate metabolism</keyword>
<dbReference type="Pfam" id="PF10250">
    <property type="entry name" value="O-FucT"/>
    <property type="match status" value="1"/>
</dbReference>
<keyword evidence="10" id="KW-0325">Glycoprotein</keyword>
<name>A0A835LSF5_9MAGN</name>
<evidence type="ECO:0000256" key="7">
    <source>
        <dbReference type="ARBA" id="ARBA00022968"/>
    </source>
</evidence>
<proteinExistence type="inferred from homology"/>
<dbReference type="GO" id="GO:0016757">
    <property type="term" value="F:glycosyltransferase activity"/>
    <property type="evidence" value="ECO:0007669"/>
    <property type="project" value="UniProtKB-KW"/>
</dbReference>
<evidence type="ECO:0000256" key="1">
    <source>
        <dbReference type="ARBA" id="ARBA00004606"/>
    </source>
</evidence>
<sequence>MMAGRIRGTTINRNHHGKQMNGGGWMQGMLGRLSIAVLVLVICTFSLYSTIKGTTTTSSNSSTRSEISVVQLWDTAAFHGWRPSSAPRSDWPPPPNETNGYLRVRCNSGLNQQCSAICNAVLTARIMNATLVLPELGANSFWHDYRYYFLMLTQPLRWHLLLIVKIIRYFMVSVCPSSF</sequence>
<evidence type="ECO:0000256" key="8">
    <source>
        <dbReference type="ARBA" id="ARBA00022989"/>
    </source>
</evidence>
<gene>
    <name evidence="15" type="ORF">IFM89_025288</name>
</gene>
<dbReference type="Proteomes" id="UP000631114">
    <property type="component" value="Unassembled WGS sequence"/>
</dbReference>
<evidence type="ECO:0000256" key="4">
    <source>
        <dbReference type="ARBA" id="ARBA00022676"/>
    </source>
</evidence>
<evidence type="ECO:0000256" key="5">
    <source>
        <dbReference type="ARBA" id="ARBA00022679"/>
    </source>
</evidence>
<evidence type="ECO:0000256" key="12">
    <source>
        <dbReference type="ARBA" id="ARBA00023277"/>
    </source>
</evidence>
<comment type="caution">
    <text evidence="15">The sequence shown here is derived from an EMBL/GenBank/DDBJ whole genome shotgun (WGS) entry which is preliminary data.</text>
</comment>
<comment type="similarity">
    <text evidence="3">Belongs to the glycosyltransferase GT106 family.</text>
</comment>
<dbReference type="GO" id="GO:0005802">
    <property type="term" value="C:trans-Golgi network"/>
    <property type="evidence" value="ECO:0007669"/>
    <property type="project" value="TreeGrafter"/>
</dbReference>
<evidence type="ECO:0000313" key="16">
    <source>
        <dbReference type="Proteomes" id="UP000631114"/>
    </source>
</evidence>
<dbReference type="OrthoDB" id="1882547at2759"/>
<keyword evidence="5" id="KW-0808">Transferase</keyword>
<keyword evidence="11" id="KW-0294">Fucose metabolism</keyword>
<accession>A0A835LSF5</accession>
<keyword evidence="8 14" id="KW-1133">Transmembrane helix</keyword>
<comment type="subcellular location">
    <subcellularLocation>
        <location evidence="1">Membrane</location>
        <topology evidence="1">Single-pass type II membrane protein</topology>
    </subcellularLocation>
</comment>
<dbReference type="GO" id="GO:0005768">
    <property type="term" value="C:endosome"/>
    <property type="evidence" value="ECO:0007669"/>
    <property type="project" value="TreeGrafter"/>
</dbReference>
<organism evidence="15 16">
    <name type="scientific">Coptis chinensis</name>
    <dbReference type="NCBI Taxonomy" id="261450"/>
    <lineage>
        <taxon>Eukaryota</taxon>
        <taxon>Viridiplantae</taxon>
        <taxon>Streptophyta</taxon>
        <taxon>Embryophyta</taxon>
        <taxon>Tracheophyta</taxon>
        <taxon>Spermatophyta</taxon>
        <taxon>Magnoliopsida</taxon>
        <taxon>Ranunculales</taxon>
        <taxon>Ranunculaceae</taxon>
        <taxon>Coptidoideae</taxon>
        <taxon>Coptis</taxon>
    </lineage>
</organism>
<dbReference type="EMBL" id="JADFTS010000005">
    <property type="protein sequence ID" value="KAF9606458.1"/>
    <property type="molecule type" value="Genomic_DNA"/>
</dbReference>